<evidence type="ECO:0000313" key="5">
    <source>
        <dbReference type="EMBL" id="ADV81253.1"/>
    </source>
</evidence>
<dbReference type="InterPro" id="IPR005887">
    <property type="entry name" value="GH92_a_mannosidase_put"/>
</dbReference>
<dbReference type="HOGENOM" id="CLU_003690_2_1_0"/>
<dbReference type="GO" id="GO:0006516">
    <property type="term" value="P:glycoprotein catabolic process"/>
    <property type="evidence" value="ECO:0007669"/>
    <property type="project" value="TreeGrafter"/>
</dbReference>
<dbReference type="RefSeq" id="WP_013566986.1">
    <property type="nucleotide sequence ID" value="NC_014963.1"/>
</dbReference>
<evidence type="ECO:0000256" key="2">
    <source>
        <dbReference type="SAM" id="SignalP"/>
    </source>
</evidence>
<evidence type="ECO:0000313" key="6">
    <source>
        <dbReference type="Proteomes" id="UP000006844"/>
    </source>
</evidence>
<dbReference type="FunFam" id="1.20.1050.60:FF:000001">
    <property type="entry name" value="Putative alpha-1,2-mannosidase"/>
    <property type="match status" value="1"/>
</dbReference>
<dbReference type="STRING" id="401053.AciPR4_0418"/>
<dbReference type="Gene3D" id="1.20.1610.10">
    <property type="entry name" value="alpha-1,2-mannosidases domains"/>
    <property type="match status" value="1"/>
</dbReference>
<dbReference type="InterPro" id="IPR041371">
    <property type="entry name" value="GH92_N"/>
</dbReference>
<feature type="domain" description="Glycosyl hydrolase family 92" evidence="3">
    <location>
        <begin position="300"/>
        <end position="762"/>
    </location>
</feature>
<evidence type="ECO:0000259" key="4">
    <source>
        <dbReference type="Pfam" id="PF17678"/>
    </source>
</evidence>
<dbReference type="PANTHER" id="PTHR12143:SF43">
    <property type="entry name" value="PUTATIVE-RELATED"/>
    <property type="match status" value="1"/>
</dbReference>
<dbReference type="GO" id="GO:0005829">
    <property type="term" value="C:cytosol"/>
    <property type="evidence" value="ECO:0007669"/>
    <property type="project" value="TreeGrafter"/>
</dbReference>
<accession>E8V2C0</accession>
<dbReference type="KEGG" id="tsa:AciPR4_0418"/>
<proteinExistence type="predicted"/>
<dbReference type="GO" id="GO:0030246">
    <property type="term" value="F:carbohydrate binding"/>
    <property type="evidence" value="ECO:0007669"/>
    <property type="project" value="InterPro"/>
</dbReference>
<gene>
    <name evidence="5" type="ordered locus">AciPR4_0418</name>
</gene>
<dbReference type="InterPro" id="IPR014718">
    <property type="entry name" value="GH-type_carb-bd"/>
</dbReference>
<dbReference type="FunFam" id="3.30.2080.10:FF:000001">
    <property type="entry name" value="Alpha-1,2-mannosidase subfamily"/>
    <property type="match status" value="1"/>
</dbReference>
<sequence length="767" mass="84476">MHLLRSVRVLVFFAAITPLLNAQATPVDWVHPTVGTSKEGQTYPATGVPFAMTHWTPQTRAGEIKCIAPYYFTDEKIQGFRGSHFLSGSCVPDYGSFTLMAGVGAMQTTATARASSFDRATEHASPYSYAVDLKDAGVHAEITGTTRSGIMRFTLAKTGDAWVLVDSNARGGDGWVQVDEAHQQITGEVPVRREYAGSGKLAGFSSYFVVEFDKPFKQSGTWVGSKTTDGSTKQTGDGLPLGVTNIPKMMTSVGGASAAAQTMPTASNRPGFGTYVRFPALTQGDAVVARIGTSFVSVEEARKNLHAEIPTWSFDTVRDQAKAAWNKALGAIEVKDNIPARTVFYTALYHALLHPRTYSDVSGSYPRFASNHQVEHTTGFTYYDDFSMWDTFRAQHPLLTILDPTRNVQMVQSLIAKGEQGGYLPIFPAWNSYTSEMVGDHASVTIIDAYQKGLRGFDIEKAYTLMRKNAMEIPQSREEYRDGKGRRGLPSYLQYGYIPLEDHIDDAFHKNEQVSRTLEYAYDDAILGDLAATLGKSEDAAMFHTRGENWRKVFDPETRFSRGRNSDGSWVSPFDPAGKYTWITEGLPWQYTFFVPQNVPGLAEAMGGNAAFVKKLDGLFDGKFYDHGNEPSHHIAYLYDAGGAAWKTQREVRSLMESEYRDGPDGLAGNDDAGQMSAWYVLSALGFYQVVPGRPEYWLGSPRFDDATIHLPSGKTLQINAPGAGSGKVYVHRVTLNGKPLSGYKLKYDEIINGGTLRFQMNNTPAK</sequence>
<dbReference type="GO" id="GO:0005975">
    <property type="term" value="P:carbohydrate metabolic process"/>
    <property type="evidence" value="ECO:0007669"/>
    <property type="project" value="InterPro"/>
</dbReference>
<dbReference type="SUPFAM" id="SSF48208">
    <property type="entry name" value="Six-hairpin glycosidases"/>
    <property type="match status" value="1"/>
</dbReference>
<dbReference type="Gene3D" id="2.70.98.10">
    <property type="match status" value="1"/>
</dbReference>
<dbReference type="eggNOG" id="COG3537">
    <property type="taxonomic scope" value="Bacteria"/>
</dbReference>
<feature type="compositionally biased region" description="Polar residues" evidence="1">
    <location>
        <begin position="221"/>
        <end position="235"/>
    </location>
</feature>
<reference evidence="5 6" key="1">
    <citation type="journal article" date="2012" name="Stand. Genomic Sci.">
        <title>Complete genome sequence of Terriglobus saanensis type strain SP1PR4(T), an Acidobacteria from tundra soil.</title>
        <authorList>
            <person name="Rawat S.R."/>
            <person name="Mannisto M.K."/>
            <person name="Starovoytov V."/>
            <person name="Goodwin L."/>
            <person name="Nolan M."/>
            <person name="Hauser L."/>
            <person name="Land M."/>
            <person name="Davenport K.W."/>
            <person name="Woyke T."/>
            <person name="Haggblom M.M."/>
        </authorList>
    </citation>
    <scope>NUCLEOTIDE SEQUENCE</scope>
    <source>
        <strain evidence="6">ATCC BAA-1853 / DSM 23119 / SP1PR4</strain>
    </source>
</reference>
<dbReference type="OrthoDB" id="9804511at2"/>
<dbReference type="PANTHER" id="PTHR12143">
    <property type="entry name" value="PEPTIDE N-GLYCANASE PNGASE -RELATED"/>
    <property type="match status" value="1"/>
</dbReference>
<dbReference type="Pfam" id="PF17678">
    <property type="entry name" value="Glyco_hydro_92N"/>
    <property type="match status" value="1"/>
</dbReference>
<dbReference type="Gene3D" id="1.20.1050.60">
    <property type="entry name" value="alpha-1,2-mannosidase"/>
    <property type="match status" value="1"/>
</dbReference>
<dbReference type="GO" id="GO:0000224">
    <property type="term" value="F:peptide-N4-(N-acetyl-beta-glucosaminyl)asparagine amidase activity"/>
    <property type="evidence" value="ECO:0007669"/>
    <property type="project" value="TreeGrafter"/>
</dbReference>
<dbReference type="AlphaFoldDB" id="E8V2C0"/>
<dbReference type="InterPro" id="IPR008928">
    <property type="entry name" value="6-hairpin_glycosidase_sf"/>
</dbReference>
<dbReference type="Gene3D" id="3.30.2080.10">
    <property type="entry name" value="GH92 mannosidase domain"/>
    <property type="match status" value="1"/>
</dbReference>
<feature type="region of interest" description="Disordered" evidence="1">
    <location>
        <begin position="221"/>
        <end position="240"/>
    </location>
</feature>
<dbReference type="Pfam" id="PF07971">
    <property type="entry name" value="Glyco_hydro_92"/>
    <property type="match status" value="1"/>
</dbReference>
<dbReference type="InterPro" id="IPR050883">
    <property type="entry name" value="PNGase"/>
</dbReference>
<dbReference type="Proteomes" id="UP000006844">
    <property type="component" value="Chromosome"/>
</dbReference>
<protein>
    <submittedName>
        <fullName evidence="5">Alpha-1,2-mannosidase</fullName>
    </submittedName>
</protein>
<feature type="domain" description="Glycosyl hydrolase family 92 N-terminal" evidence="4">
    <location>
        <begin position="29"/>
        <end position="294"/>
    </location>
</feature>
<keyword evidence="6" id="KW-1185">Reference proteome</keyword>
<dbReference type="InterPro" id="IPR012939">
    <property type="entry name" value="Glyco_hydro_92"/>
</dbReference>
<dbReference type="EMBL" id="CP002467">
    <property type="protein sequence ID" value="ADV81253.1"/>
    <property type="molecule type" value="Genomic_DNA"/>
</dbReference>
<feature type="chain" id="PRO_5003232975" evidence="2">
    <location>
        <begin position="25"/>
        <end position="767"/>
    </location>
</feature>
<name>E8V2C0_TERSS</name>
<organism evidence="5 6">
    <name type="scientific">Terriglobus saanensis (strain ATCC BAA-1853 / DSM 23119 / SP1PR4)</name>
    <dbReference type="NCBI Taxonomy" id="401053"/>
    <lineage>
        <taxon>Bacteria</taxon>
        <taxon>Pseudomonadati</taxon>
        <taxon>Acidobacteriota</taxon>
        <taxon>Terriglobia</taxon>
        <taxon>Terriglobales</taxon>
        <taxon>Acidobacteriaceae</taxon>
        <taxon>Terriglobus</taxon>
    </lineage>
</organism>
<evidence type="ECO:0000256" key="1">
    <source>
        <dbReference type="SAM" id="MobiDB-lite"/>
    </source>
</evidence>
<keyword evidence="2" id="KW-0732">Signal</keyword>
<evidence type="ECO:0000259" key="3">
    <source>
        <dbReference type="Pfam" id="PF07971"/>
    </source>
</evidence>
<feature type="signal peptide" evidence="2">
    <location>
        <begin position="1"/>
        <end position="24"/>
    </location>
</feature>
<dbReference type="NCBIfam" id="TIGR01180">
    <property type="entry name" value="aman2_put"/>
    <property type="match status" value="1"/>
</dbReference>